<dbReference type="EMBL" id="AUZZ01002269">
    <property type="protein sequence ID" value="EQD61001.1"/>
    <property type="molecule type" value="Genomic_DNA"/>
</dbReference>
<dbReference type="AlphaFoldDB" id="T1AK81"/>
<dbReference type="InterPro" id="IPR037103">
    <property type="entry name" value="Tubulin/FtsZ-like_C"/>
</dbReference>
<reference evidence="5" key="2">
    <citation type="journal article" date="2014" name="ISME J.">
        <title>Microbial stratification in low pH oxic and suboxic macroscopic growths along an acid mine drainage.</title>
        <authorList>
            <person name="Mendez-Garcia C."/>
            <person name="Mesa V."/>
            <person name="Sprenger R.R."/>
            <person name="Richter M."/>
            <person name="Diez M.S."/>
            <person name="Solano J."/>
            <person name="Bargiela R."/>
            <person name="Golyshina O.V."/>
            <person name="Manteca A."/>
            <person name="Ramos J.L."/>
            <person name="Gallego J.R."/>
            <person name="Llorente I."/>
            <person name="Martins Dos Santos V.A."/>
            <person name="Jensen O.N."/>
            <person name="Pelaez A.I."/>
            <person name="Sanchez J."/>
            <person name="Ferrer M."/>
        </authorList>
    </citation>
    <scope>NUCLEOTIDE SEQUENCE</scope>
</reference>
<keyword evidence="5" id="KW-0131">Cell cycle</keyword>
<keyword evidence="5" id="KW-0132">Cell division</keyword>
<reference evidence="5" key="1">
    <citation type="submission" date="2013-08" db="EMBL/GenBank/DDBJ databases">
        <authorList>
            <person name="Mendez C."/>
            <person name="Richter M."/>
            <person name="Ferrer M."/>
            <person name="Sanchez J."/>
        </authorList>
    </citation>
    <scope>NUCLEOTIDE SEQUENCE</scope>
</reference>
<dbReference type="InterPro" id="IPR018316">
    <property type="entry name" value="Tubulin/FtsZ_2-layer-sand-dom"/>
</dbReference>
<keyword evidence="2" id="KW-0342">GTP-binding</keyword>
<dbReference type="InterPro" id="IPR045061">
    <property type="entry name" value="FtsZ/CetZ"/>
</dbReference>
<dbReference type="PANTHER" id="PTHR30314:SF3">
    <property type="entry name" value="MITOCHONDRIAL DIVISION PROTEIN FSZA"/>
    <property type="match status" value="1"/>
</dbReference>
<accession>T1AK81</accession>
<dbReference type="Pfam" id="PF12327">
    <property type="entry name" value="FtsZ_C"/>
    <property type="match status" value="1"/>
</dbReference>
<feature type="domain" description="Tubulin/FtsZ 2-layer sandwich" evidence="4">
    <location>
        <begin position="1"/>
        <end position="103"/>
    </location>
</feature>
<name>T1AK81_9ZZZZ</name>
<dbReference type="SUPFAM" id="SSF55307">
    <property type="entry name" value="Tubulin C-terminal domain-like"/>
    <property type="match status" value="1"/>
</dbReference>
<dbReference type="GO" id="GO:0005525">
    <property type="term" value="F:GTP binding"/>
    <property type="evidence" value="ECO:0007669"/>
    <property type="project" value="UniProtKB-KW"/>
</dbReference>
<dbReference type="PANTHER" id="PTHR30314">
    <property type="entry name" value="CELL DIVISION PROTEIN FTSZ-RELATED"/>
    <property type="match status" value="1"/>
</dbReference>
<evidence type="ECO:0000256" key="3">
    <source>
        <dbReference type="SAM" id="MobiDB-lite"/>
    </source>
</evidence>
<comment type="caution">
    <text evidence="5">The sequence shown here is derived from an EMBL/GenBank/DDBJ whole genome shotgun (WGS) entry which is preliminary data.</text>
</comment>
<dbReference type="GO" id="GO:0003924">
    <property type="term" value="F:GTPase activity"/>
    <property type="evidence" value="ECO:0007669"/>
    <property type="project" value="InterPro"/>
</dbReference>
<protein>
    <submittedName>
        <fullName evidence="5">Cell division protein FtsZ</fullName>
    </submittedName>
</protein>
<dbReference type="GO" id="GO:0005737">
    <property type="term" value="C:cytoplasm"/>
    <property type="evidence" value="ECO:0007669"/>
    <property type="project" value="TreeGrafter"/>
</dbReference>
<evidence type="ECO:0000256" key="1">
    <source>
        <dbReference type="ARBA" id="ARBA00022741"/>
    </source>
</evidence>
<dbReference type="GO" id="GO:0032153">
    <property type="term" value="C:cell division site"/>
    <property type="evidence" value="ECO:0007669"/>
    <property type="project" value="TreeGrafter"/>
</dbReference>
<gene>
    <name evidence="5" type="ORF">B2A_03390</name>
</gene>
<organism evidence="5">
    <name type="scientific">mine drainage metagenome</name>
    <dbReference type="NCBI Taxonomy" id="410659"/>
    <lineage>
        <taxon>unclassified sequences</taxon>
        <taxon>metagenomes</taxon>
        <taxon>ecological metagenomes</taxon>
    </lineage>
</organism>
<dbReference type="Gene3D" id="3.30.1330.20">
    <property type="entry name" value="Tubulin/FtsZ, C-terminal domain"/>
    <property type="match status" value="1"/>
</dbReference>
<dbReference type="InterPro" id="IPR024757">
    <property type="entry name" value="FtsZ_C"/>
</dbReference>
<dbReference type="SMART" id="SM00865">
    <property type="entry name" value="Tubulin_C"/>
    <property type="match status" value="1"/>
</dbReference>
<dbReference type="GO" id="GO:0051301">
    <property type="term" value="P:cell division"/>
    <property type="evidence" value="ECO:0007669"/>
    <property type="project" value="UniProtKB-KW"/>
</dbReference>
<evidence type="ECO:0000256" key="2">
    <source>
        <dbReference type="ARBA" id="ARBA00023134"/>
    </source>
</evidence>
<dbReference type="InterPro" id="IPR008280">
    <property type="entry name" value="Tub_FtsZ_C"/>
</dbReference>
<feature type="region of interest" description="Disordered" evidence="3">
    <location>
        <begin position="101"/>
        <end position="120"/>
    </location>
</feature>
<evidence type="ECO:0000313" key="5">
    <source>
        <dbReference type="EMBL" id="EQD61001.1"/>
    </source>
</evidence>
<sequence>GVALIGIGESESENRAEDAVLEAIHSPLLHVDIAGATGALINVTGGPDMTVSEAQKAAEVVQKAISPSARIIWGAAVDPTMQNTIRVMLVVTGVKSPQIFGSPPTGTRGARAGADLDVVH</sequence>
<proteinExistence type="predicted"/>
<evidence type="ECO:0000259" key="4">
    <source>
        <dbReference type="SMART" id="SM00865"/>
    </source>
</evidence>
<feature type="non-terminal residue" evidence="5">
    <location>
        <position position="1"/>
    </location>
</feature>
<keyword evidence="1" id="KW-0547">Nucleotide-binding</keyword>